<organism evidence="3 4">
    <name type="scientific">Brumimicrobium oceani</name>
    <dbReference type="NCBI Taxonomy" id="2100725"/>
    <lineage>
        <taxon>Bacteria</taxon>
        <taxon>Pseudomonadati</taxon>
        <taxon>Bacteroidota</taxon>
        <taxon>Flavobacteriia</taxon>
        <taxon>Flavobacteriales</taxon>
        <taxon>Crocinitomicaceae</taxon>
        <taxon>Brumimicrobium</taxon>
    </lineage>
</organism>
<evidence type="ECO:0000259" key="2">
    <source>
        <dbReference type="SMART" id="SM00899"/>
    </source>
</evidence>
<dbReference type="OrthoDB" id="9811076at2"/>
<protein>
    <recommendedName>
        <fullName evidence="2">Ferrous iron transporter FeoA-like domain-containing protein</fullName>
    </recommendedName>
</protein>
<evidence type="ECO:0000256" key="1">
    <source>
        <dbReference type="ARBA" id="ARBA00023004"/>
    </source>
</evidence>
<proteinExistence type="predicted"/>
<feature type="domain" description="Ferrous iron transporter FeoA-like" evidence="2">
    <location>
        <begin position="4"/>
        <end position="75"/>
    </location>
</feature>
<evidence type="ECO:0000313" key="3">
    <source>
        <dbReference type="EMBL" id="PWH82263.1"/>
    </source>
</evidence>
<dbReference type="AlphaFoldDB" id="A0A2U2X3A4"/>
<dbReference type="GO" id="GO:0046914">
    <property type="term" value="F:transition metal ion binding"/>
    <property type="evidence" value="ECO:0007669"/>
    <property type="project" value="InterPro"/>
</dbReference>
<name>A0A2U2X3A4_9FLAO</name>
<evidence type="ECO:0000313" key="4">
    <source>
        <dbReference type="Proteomes" id="UP000245370"/>
    </source>
</evidence>
<dbReference type="SUPFAM" id="SSF50037">
    <property type="entry name" value="C-terminal domain of transcriptional repressors"/>
    <property type="match status" value="1"/>
</dbReference>
<dbReference type="EMBL" id="QFRJ01000014">
    <property type="protein sequence ID" value="PWH82263.1"/>
    <property type="molecule type" value="Genomic_DNA"/>
</dbReference>
<accession>A0A2U2X3A4</accession>
<reference evidence="3 4" key="2">
    <citation type="submission" date="2018-05" db="EMBL/GenBank/DDBJ databases">
        <authorList>
            <person name="Lanie J.A."/>
            <person name="Ng W.-L."/>
            <person name="Kazmierczak K.M."/>
            <person name="Andrzejewski T.M."/>
            <person name="Davidsen T.M."/>
            <person name="Wayne K.J."/>
            <person name="Tettelin H."/>
            <person name="Glass J.I."/>
            <person name="Rusch D."/>
            <person name="Podicherti R."/>
            <person name="Tsui H.-C.T."/>
            <person name="Winkler M.E."/>
        </authorList>
    </citation>
    <scope>NUCLEOTIDE SEQUENCE [LARGE SCALE GENOMIC DNA]</scope>
    <source>
        <strain evidence="3 4">C305</strain>
    </source>
</reference>
<dbReference type="InterPro" id="IPR038157">
    <property type="entry name" value="FeoA_core_dom"/>
</dbReference>
<dbReference type="PANTHER" id="PTHR42954:SF2">
    <property type="entry name" value="FE(2+) TRANSPORT PROTEIN A"/>
    <property type="match status" value="1"/>
</dbReference>
<dbReference type="Proteomes" id="UP000245370">
    <property type="component" value="Unassembled WGS sequence"/>
</dbReference>
<comment type="caution">
    <text evidence="3">The sequence shown here is derived from an EMBL/GenBank/DDBJ whole genome shotgun (WGS) entry which is preliminary data.</text>
</comment>
<sequence>MESKSITTLRKGASGIITEIKHSQVSQRLIEMGLTPGTPFEIRSISPFGDPIAIRLNDFAVSLRLSDALNIMVHQN</sequence>
<dbReference type="InterPro" id="IPR052713">
    <property type="entry name" value="FeoA"/>
</dbReference>
<dbReference type="InterPro" id="IPR008988">
    <property type="entry name" value="Transcriptional_repressor_C"/>
</dbReference>
<dbReference type="SMART" id="SM00899">
    <property type="entry name" value="FeoA"/>
    <property type="match status" value="1"/>
</dbReference>
<keyword evidence="4" id="KW-1185">Reference proteome</keyword>
<dbReference type="Gene3D" id="2.30.30.90">
    <property type="match status" value="1"/>
</dbReference>
<dbReference type="PANTHER" id="PTHR42954">
    <property type="entry name" value="FE(2+) TRANSPORT PROTEIN A"/>
    <property type="match status" value="1"/>
</dbReference>
<gene>
    <name evidence="3" type="ORF">DIT68_14255</name>
</gene>
<reference evidence="3 4" key="1">
    <citation type="submission" date="2018-05" db="EMBL/GenBank/DDBJ databases">
        <title>Brumimicrobium oceani sp. nov., isolated from coastal sediment.</title>
        <authorList>
            <person name="Kou Y."/>
        </authorList>
    </citation>
    <scope>NUCLEOTIDE SEQUENCE [LARGE SCALE GENOMIC DNA]</scope>
    <source>
        <strain evidence="3 4">C305</strain>
    </source>
</reference>
<dbReference type="Pfam" id="PF04023">
    <property type="entry name" value="FeoA"/>
    <property type="match status" value="1"/>
</dbReference>
<dbReference type="RefSeq" id="WP_109360492.1">
    <property type="nucleotide sequence ID" value="NZ_QFRJ01000014.1"/>
</dbReference>
<dbReference type="InterPro" id="IPR007167">
    <property type="entry name" value="Fe-transptr_FeoA-like"/>
</dbReference>
<keyword evidence="1" id="KW-0408">Iron</keyword>